<evidence type="ECO:0000256" key="2">
    <source>
        <dbReference type="ARBA" id="ARBA00043974"/>
    </source>
</evidence>
<feature type="region of interest" description="Disordered" evidence="3">
    <location>
        <begin position="1"/>
        <end position="22"/>
    </location>
</feature>
<dbReference type="OrthoDB" id="15001at2759"/>
<protein>
    <recommendedName>
        <fullName evidence="6">Proteasome maturation factor UMP1</fullName>
    </recommendedName>
</protein>
<evidence type="ECO:0008006" key="6">
    <source>
        <dbReference type="Google" id="ProtNLM"/>
    </source>
</evidence>
<dbReference type="HOGENOM" id="CLU_100687_0_1_1"/>
<dbReference type="AlphaFoldDB" id="G8ZML8"/>
<proteinExistence type="inferred from homology"/>
<evidence type="ECO:0000256" key="1">
    <source>
        <dbReference type="ARBA" id="ARBA00023186"/>
    </source>
</evidence>
<accession>G8ZML8</accession>
<dbReference type="GO" id="GO:0005634">
    <property type="term" value="C:nucleus"/>
    <property type="evidence" value="ECO:0007669"/>
    <property type="project" value="EnsemblFungi"/>
</dbReference>
<dbReference type="STRING" id="1076872.G8ZML8"/>
<gene>
    <name evidence="4" type="primary">TDEL0A05300</name>
    <name evidence="4" type="ORF">TDEL_0A05300</name>
</gene>
<evidence type="ECO:0000313" key="4">
    <source>
        <dbReference type="EMBL" id="CCE89862.1"/>
    </source>
</evidence>
<keyword evidence="5" id="KW-1185">Reference proteome</keyword>
<organism evidence="4 5">
    <name type="scientific">Torulaspora delbrueckii</name>
    <name type="common">Yeast</name>
    <name type="synonym">Candida colliculosa</name>
    <dbReference type="NCBI Taxonomy" id="4950"/>
    <lineage>
        <taxon>Eukaryota</taxon>
        <taxon>Fungi</taxon>
        <taxon>Dikarya</taxon>
        <taxon>Ascomycota</taxon>
        <taxon>Saccharomycotina</taxon>
        <taxon>Saccharomycetes</taxon>
        <taxon>Saccharomycetales</taxon>
        <taxon>Saccharomycetaceae</taxon>
        <taxon>Torulaspora</taxon>
    </lineage>
</organism>
<dbReference type="PANTHER" id="PTHR12828:SF3">
    <property type="entry name" value="PROTEASOME MATURATION PROTEIN"/>
    <property type="match status" value="1"/>
</dbReference>
<keyword evidence="1" id="KW-0143">Chaperone</keyword>
<evidence type="ECO:0000313" key="5">
    <source>
        <dbReference type="Proteomes" id="UP000005627"/>
    </source>
</evidence>
<dbReference type="InterPro" id="IPR008012">
    <property type="entry name" value="Ump1"/>
</dbReference>
<dbReference type="Proteomes" id="UP000005627">
    <property type="component" value="Chromosome 1"/>
</dbReference>
<dbReference type="FunCoup" id="G8ZML8">
    <property type="interactions" value="445"/>
</dbReference>
<dbReference type="GO" id="GO:0005737">
    <property type="term" value="C:cytoplasm"/>
    <property type="evidence" value="ECO:0007669"/>
    <property type="project" value="EnsemblFungi"/>
</dbReference>
<evidence type="ECO:0000256" key="3">
    <source>
        <dbReference type="SAM" id="MobiDB-lite"/>
    </source>
</evidence>
<feature type="compositionally biased region" description="Polar residues" evidence="3">
    <location>
        <begin position="8"/>
        <end position="22"/>
    </location>
</feature>
<name>G8ZML8_TORDE</name>
<dbReference type="eggNOG" id="KOG3061">
    <property type="taxonomic scope" value="Eukaryota"/>
</dbReference>
<dbReference type="GeneID" id="11502985"/>
<dbReference type="RefSeq" id="XP_003679073.1">
    <property type="nucleotide sequence ID" value="XM_003679025.1"/>
</dbReference>
<dbReference type="PANTHER" id="PTHR12828">
    <property type="entry name" value="PROTEASOME MATURATION PROTEIN UMP1"/>
    <property type="match status" value="1"/>
</dbReference>
<dbReference type="GO" id="GO:0043248">
    <property type="term" value="P:proteasome assembly"/>
    <property type="evidence" value="ECO:0007669"/>
    <property type="project" value="EnsemblFungi"/>
</dbReference>
<dbReference type="InParanoid" id="G8ZML8"/>
<sequence>MNVVPESNFKSTVSTDQASESVSNVLRTLPDTLRQQEGGAVPISSQLNDRHPLEARLQYWDKTQRNRQLEQYRQLFGVAEPMKRVMELEIVERTDFNPLNQSSLHRDILMNKDASIDWEDVYPGQALQSGLNVGDDVHTRIERQVGI</sequence>
<dbReference type="GO" id="GO:0006974">
    <property type="term" value="P:DNA damage response"/>
    <property type="evidence" value="ECO:0007669"/>
    <property type="project" value="EnsemblFungi"/>
</dbReference>
<dbReference type="GO" id="GO:0006511">
    <property type="term" value="P:ubiquitin-dependent protein catabolic process"/>
    <property type="evidence" value="ECO:0007669"/>
    <property type="project" value="EnsemblFungi"/>
</dbReference>
<dbReference type="Pfam" id="PF05348">
    <property type="entry name" value="UMP1"/>
    <property type="match status" value="1"/>
</dbReference>
<dbReference type="EMBL" id="HE616742">
    <property type="protein sequence ID" value="CCE89862.1"/>
    <property type="molecule type" value="Genomic_DNA"/>
</dbReference>
<comment type="similarity">
    <text evidence="2">Belongs to the POMP/UMP1 family.</text>
</comment>
<dbReference type="KEGG" id="tdl:TDEL_0A05300"/>
<reference evidence="4 5" key="1">
    <citation type="journal article" date="2011" name="Proc. Natl. Acad. Sci. U.S.A.">
        <title>Evolutionary erosion of yeast sex chromosomes by mating-type switching accidents.</title>
        <authorList>
            <person name="Gordon J.L."/>
            <person name="Armisen D."/>
            <person name="Proux-Wera E."/>
            <person name="Oheigeartaigh S.S."/>
            <person name="Byrne K.P."/>
            <person name="Wolfe K.H."/>
        </authorList>
    </citation>
    <scope>NUCLEOTIDE SEQUENCE [LARGE SCALE GENOMIC DNA]</scope>
    <source>
        <strain evidence="5">ATCC 10662 / CBS 1146 / NBRC 0425 / NCYC 2629 / NRRL Y-866</strain>
    </source>
</reference>